<sequence length="37" mass="4224">MKIKGLKWVIPVVNVILLEMIYAEKVLFTMSVLGAEF</sequence>
<protein>
    <submittedName>
        <fullName evidence="1">Uncharacterized protein</fullName>
    </submittedName>
</protein>
<dbReference type="EMBL" id="FOZU01000001">
    <property type="protein sequence ID" value="SFS32425.1"/>
    <property type="molecule type" value="Genomic_DNA"/>
</dbReference>
<gene>
    <name evidence="1" type="ORF">SAMN05444586_1001205</name>
</gene>
<dbReference type="AlphaFoldDB" id="A0A1I6NX19"/>
<proteinExistence type="predicted"/>
<name>A0A1I6NX19_9GAMM</name>
<keyword evidence="2" id="KW-1185">Reference proteome</keyword>
<organism evidence="1 2">
    <name type="scientific">Acinetobacter bohemicus</name>
    <dbReference type="NCBI Taxonomy" id="1435036"/>
    <lineage>
        <taxon>Bacteria</taxon>
        <taxon>Pseudomonadati</taxon>
        <taxon>Pseudomonadota</taxon>
        <taxon>Gammaproteobacteria</taxon>
        <taxon>Moraxellales</taxon>
        <taxon>Moraxellaceae</taxon>
        <taxon>Acinetobacter</taxon>
    </lineage>
</organism>
<evidence type="ECO:0000313" key="1">
    <source>
        <dbReference type="EMBL" id="SFS32425.1"/>
    </source>
</evidence>
<accession>A0A1I6NX19</accession>
<reference evidence="2" key="1">
    <citation type="submission" date="2016-10" db="EMBL/GenBank/DDBJ databases">
        <authorList>
            <person name="Varghese N."/>
            <person name="Submissions S."/>
        </authorList>
    </citation>
    <scope>NUCLEOTIDE SEQUENCE [LARGE SCALE GENOMIC DNA]</scope>
    <source>
        <strain evidence="2">ANC 5076</strain>
    </source>
</reference>
<dbReference type="Proteomes" id="UP000182827">
    <property type="component" value="Unassembled WGS sequence"/>
</dbReference>
<evidence type="ECO:0000313" key="2">
    <source>
        <dbReference type="Proteomes" id="UP000182827"/>
    </source>
</evidence>